<protein>
    <recommendedName>
        <fullName evidence="2">Ig-like domain-containing protein</fullName>
    </recommendedName>
</protein>
<dbReference type="InterPro" id="IPR037448">
    <property type="entry name" value="Zig-8"/>
</dbReference>
<evidence type="ECO:0000259" key="2">
    <source>
        <dbReference type="PROSITE" id="PS50835"/>
    </source>
</evidence>
<evidence type="ECO:0000313" key="3">
    <source>
        <dbReference type="EMBL" id="CAF1282388.1"/>
    </source>
</evidence>
<evidence type="ECO:0000313" key="4">
    <source>
        <dbReference type="EMBL" id="CAF1560725.1"/>
    </source>
</evidence>
<keyword evidence="1" id="KW-0732">Signal</keyword>
<evidence type="ECO:0000313" key="6">
    <source>
        <dbReference type="Proteomes" id="UP000663870"/>
    </source>
</evidence>
<dbReference type="CDD" id="cd00096">
    <property type="entry name" value="Ig"/>
    <property type="match status" value="1"/>
</dbReference>
<sequence>MLFLKVLFISISIINISCSMYYLTNFHHDYPDARVINANCGDTISLSCRSESNTNHVQLSSTIPAMWFRLYENAYPQALILGDRQLIDDQRFMLRTLNNDRHLEIVGARKDDQGYYICKRGNTIRSSYNLTITTNSCINIIPNNLHVNINEAIRLVCRIRSPDAFNQQNLRVQWTRNDYPILNIAECLSNYSSIDDTLYEILTIRKARRTDTGIYTCRYGQLLTATAHIIVNQYSSASKSRRLISHITGNSSSLKPSSRTVTHNFIKVKYLSSNNREKKNVFFRNSTWFFPYQKILS</sequence>
<keyword evidence="6" id="KW-1185">Reference proteome</keyword>
<feature type="signal peptide" evidence="1">
    <location>
        <begin position="1"/>
        <end position="19"/>
    </location>
</feature>
<dbReference type="EMBL" id="CAJNOL010003391">
    <property type="protein sequence ID" value="CAF1560725.1"/>
    <property type="molecule type" value="Genomic_DNA"/>
</dbReference>
<dbReference type="SMART" id="SM00409">
    <property type="entry name" value="IG"/>
    <property type="match status" value="2"/>
</dbReference>
<gene>
    <name evidence="4" type="ORF">JXQ802_LOCUS44333</name>
    <name evidence="3" type="ORF">PYM288_LOCUS28950</name>
</gene>
<dbReference type="PANTHER" id="PTHR23279">
    <property type="entry name" value="DEFECTIVE PROBOSCIS EXTENSION RESPONSE DPR -RELATED"/>
    <property type="match status" value="1"/>
</dbReference>
<dbReference type="Pfam" id="PF13927">
    <property type="entry name" value="Ig_3"/>
    <property type="match status" value="1"/>
</dbReference>
<organism evidence="3 5">
    <name type="scientific">Rotaria sordida</name>
    <dbReference type="NCBI Taxonomy" id="392033"/>
    <lineage>
        <taxon>Eukaryota</taxon>
        <taxon>Metazoa</taxon>
        <taxon>Spiralia</taxon>
        <taxon>Gnathifera</taxon>
        <taxon>Rotifera</taxon>
        <taxon>Eurotatoria</taxon>
        <taxon>Bdelloidea</taxon>
        <taxon>Philodinida</taxon>
        <taxon>Philodinidae</taxon>
        <taxon>Rotaria</taxon>
    </lineage>
</organism>
<dbReference type="InterPro" id="IPR036179">
    <property type="entry name" value="Ig-like_dom_sf"/>
</dbReference>
<accession>A0A815CDW3</accession>
<dbReference type="EMBL" id="CAJNOH010002249">
    <property type="protein sequence ID" value="CAF1282388.1"/>
    <property type="molecule type" value="Genomic_DNA"/>
</dbReference>
<dbReference type="AlphaFoldDB" id="A0A815CDW3"/>
<dbReference type="SUPFAM" id="SSF48726">
    <property type="entry name" value="Immunoglobulin"/>
    <property type="match status" value="2"/>
</dbReference>
<dbReference type="PANTHER" id="PTHR23279:SF36">
    <property type="entry name" value="DEFECTIVE PROBOSCIS EXTENSION RESPONSE 9, ISOFORM A"/>
    <property type="match status" value="1"/>
</dbReference>
<evidence type="ECO:0000256" key="1">
    <source>
        <dbReference type="SAM" id="SignalP"/>
    </source>
</evidence>
<evidence type="ECO:0000313" key="5">
    <source>
        <dbReference type="Proteomes" id="UP000663854"/>
    </source>
</evidence>
<dbReference type="InterPro" id="IPR007110">
    <property type="entry name" value="Ig-like_dom"/>
</dbReference>
<comment type="caution">
    <text evidence="3">The sequence shown here is derived from an EMBL/GenBank/DDBJ whole genome shotgun (WGS) entry which is preliminary data.</text>
</comment>
<name>A0A815CDW3_9BILA</name>
<feature type="chain" id="PRO_5036411367" description="Ig-like domain-containing protein" evidence="1">
    <location>
        <begin position="20"/>
        <end position="297"/>
    </location>
</feature>
<dbReference type="PROSITE" id="PS50835">
    <property type="entry name" value="IG_LIKE"/>
    <property type="match status" value="2"/>
</dbReference>
<reference evidence="3" key="1">
    <citation type="submission" date="2021-02" db="EMBL/GenBank/DDBJ databases">
        <authorList>
            <person name="Nowell W R."/>
        </authorList>
    </citation>
    <scope>NUCLEOTIDE SEQUENCE</scope>
</reference>
<feature type="domain" description="Ig-like" evidence="2">
    <location>
        <begin position="31"/>
        <end position="131"/>
    </location>
</feature>
<dbReference type="GO" id="GO:0032589">
    <property type="term" value="C:neuron projection membrane"/>
    <property type="evidence" value="ECO:0007669"/>
    <property type="project" value="TreeGrafter"/>
</dbReference>
<dbReference type="InterPro" id="IPR003599">
    <property type="entry name" value="Ig_sub"/>
</dbReference>
<dbReference type="Proteomes" id="UP000663870">
    <property type="component" value="Unassembled WGS sequence"/>
</dbReference>
<dbReference type="Gene3D" id="2.60.40.10">
    <property type="entry name" value="Immunoglobulins"/>
    <property type="match status" value="2"/>
</dbReference>
<dbReference type="Proteomes" id="UP000663854">
    <property type="component" value="Unassembled WGS sequence"/>
</dbReference>
<dbReference type="InterPro" id="IPR013783">
    <property type="entry name" value="Ig-like_fold"/>
</dbReference>
<dbReference type="GO" id="GO:0050808">
    <property type="term" value="P:synapse organization"/>
    <property type="evidence" value="ECO:0007669"/>
    <property type="project" value="TreeGrafter"/>
</dbReference>
<proteinExistence type="predicted"/>
<feature type="domain" description="Ig-like" evidence="2">
    <location>
        <begin position="136"/>
        <end position="218"/>
    </location>
</feature>